<sequence>MVKPRPVRKAIIWGCITTFSLAIMIAVGSRDLARFDAALVAYTFATLFATFGITYRYTMWLQRPPTAMYWKRGWQMFFKPQRLLTNTRNL</sequence>
<organism evidence="2 3">
    <name type="scientific">Herpetosiphon aurantiacus (strain ATCC 23779 / DSM 785 / 114-95)</name>
    <dbReference type="NCBI Taxonomy" id="316274"/>
    <lineage>
        <taxon>Bacteria</taxon>
        <taxon>Bacillati</taxon>
        <taxon>Chloroflexota</taxon>
        <taxon>Chloroflexia</taxon>
        <taxon>Herpetosiphonales</taxon>
        <taxon>Herpetosiphonaceae</taxon>
        <taxon>Herpetosiphon</taxon>
    </lineage>
</organism>
<feature type="transmembrane region" description="Helical" evidence="1">
    <location>
        <begin position="10"/>
        <end position="27"/>
    </location>
</feature>
<evidence type="ECO:0000313" key="2">
    <source>
        <dbReference type="EMBL" id="ABX04182.1"/>
    </source>
</evidence>
<dbReference type="InParanoid" id="A9B4L7"/>
<protein>
    <submittedName>
        <fullName evidence="2">Uncharacterized protein</fullName>
    </submittedName>
</protein>
<name>A9B4L7_HERA2</name>
<accession>A9B4L7</accession>
<evidence type="ECO:0000256" key="1">
    <source>
        <dbReference type="SAM" id="Phobius"/>
    </source>
</evidence>
<dbReference type="EMBL" id="CP000875">
    <property type="protein sequence ID" value="ABX04182.1"/>
    <property type="molecule type" value="Genomic_DNA"/>
</dbReference>
<gene>
    <name evidence="2" type="ordered locus">Haur_1538</name>
</gene>
<keyword evidence="3" id="KW-1185">Reference proteome</keyword>
<evidence type="ECO:0000313" key="3">
    <source>
        <dbReference type="Proteomes" id="UP000000787"/>
    </source>
</evidence>
<dbReference type="Proteomes" id="UP000000787">
    <property type="component" value="Chromosome"/>
</dbReference>
<reference evidence="2 3" key="1">
    <citation type="journal article" date="2011" name="Stand. Genomic Sci.">
        <title>Complete genome sequence of the filamentous gliding predatory bacterium Herpetosiphon aurantiacus type strain (114-95(T)).</title>
        <authorList>
            <person name="Kiss H."/>
            <person name="Nett M."/>
            <person name="Domin N."/>
            <person name="Martin K."/>
            <person name="Maresca J.A."/>
            <person name="Copeland A."/>
            <person name="Lapidus A."/>
            <person name="Lucas S."/>
            <person name="Berry K.W."/>
            <person name="Glavina Del Rio T."/>
            <person name="Dalin E."/>
            <person name="Tice H."/>
            <person name="Pitluck S."/>
            <person name="Richardson P."/>
            <person name="Bruce D."/>
            <person name="Goodwin L."/>
            <person name="Han C."/>
            <person name="Detter J.C."/>
            <person name="Schmutz J."/>
            <person name="Brettin T."/>
            <person name="Land M."/>
            <person name="Hauser L."/>
            <person name="Kyrpides N.C."/>
            <person name="Ivanova N."/>
            <person name="Goker M."/>
            <person name="Woyke T."/>
            <person name="Klenk H.P."/>
            <person name="Bryant D.A."/>
        </authorList>
    </citation>
    <scope>NUCLEOTIDE SEQUENCE [LARGE SCALE GENOMIC DNA]</scope>
    <source>
        <strain evidence="3">ATCC 23779 / DSM 785 / 114-95</strain>
    </source>
</reference>
<dbReference type="AlphaFoldDB" id="A9B4L7"/>
<feature type="transmembrane region" description="Helical" evidence="1">
    <location>
        <begin position="39"/>
        <end position="58"/>
    </location>
</feature>
<proteinExistence type="predicted"/>
<keyword evidence="1" id="KW-0472">Membrane</keyword>
<keyword evidence="1" id="KW-0812">Transmembrane</keyword>
<keyword evidence="1" id="KW-1133">Transmembrane helix</keyword>
<dbReference type="HOGENOM" id="CLU_2436775_0_0_0"/>
<dbReference type="STRING" id="316274.Haur_1538"/>
<dbReference type="eggNOG" id="COG2223">
    <property type="taxonomic scope" value="Bacteria"/>
</dbReference>
<dbReference type="BioCyc" id="HAUR316274:GHYA-1562-MONOMER"/>
<dbReference type="KEGG" id="hau:Haur_1538"/>